<evidence type="ECO:0000313" key="2">
    <source>
        <dbReference type="EMBL" id="MFH6768516.1"/>
    </source>
</evidence>
<keyword evidence="1" id="KW-0472">Membrane</keyword>
<feature type="transmembrane region" description="Helical" evidence="1">
    <location>
        <begin position="21"/>
        <end position="42"/>
    </location>
</feature>
<evidence type="ECO:0000313" key="3">
    <source>
        <dbReference type="Proteomes" id="UP001610104"/>
    </source>
</evidence>
<sequence>MIKFFRKIRQTLLTQNKTSQYLLYAIGEIILVVIGILIALYINNANEKRINEEKITTILKEIQIDLVTDITESVSLFERFKRADSIQDIILNNKYTYEDYKFGKTEFLELYYDSHEVQTNGYDNLMRNIDNVSEERKTLLKDLKNLYVVNKSYLDVSNRRMQKTVYDNIDSYYKQKWAQQLLKGNWTDEAIDYYRNDLSHKNQVASYMNDYRWVFRNSQKFRVNAINAYKAIAKIVKNTDSIPDIVSYVVNDSTLLDKLKGNYRLKESTGKWVNSIKITVDDGLLILNSERLSNAKCYFLKNRMFYIDDMIFDFDKIESGEFFMTGNIEGKATYTKMD</sequence>
<dbReference type="RefSeq" id="WP_395437773.1">
    <property type="nucleotide sequence ID" value="NZ_JBAWKC010000002.1"/>
</dbReference>
<keyword evidence="1" id="KW-0812">Transmembrane</keyword>
<evidence type="ECO:0000256" key="1">
    <source>
        <dbReference type="SAM" id="Phobius"/>
    </source>
</evidence>
<dbReference type="EMBL" id="JBAWKC010000002">
    <property type="protein sequence ID" value="MFH6768516.1"/>
    <property type="molecule type" value="Genomic_DNA"/>
</dbReference>
<keyword evidence="1" id="KW-1133">Transmembrane helix</keyword>
<dbReference type="Proteomes" id="UP001610104">
    <property type="component" value="Unassembled WGS sequence"/>
</dbReference>
<reference evidence="2 3" key="1">
    <citation type="submission" date="2024-02" db="EMBL/GenBank/DDBJ databases">
        <title>A Gaetbulibacter species isolated from tidal flats and genomic insights of their niches.</title>
        <authorList>
            <person name="Ye Y."/>
        </authorList>
    </citation>
    <scope>NUCLEOTIDE SEQUENCE [LARGE SCALE GENOMIC DNA]</scope>
    <source>
        <strain evidence="2 3">KEM-8</strain>
    </source>
</reference>
<proteinExistence type="predicted"/>
<protein>
    <submittedName>
        <fullName evidence="2">Uncharacterized protein</fullName>
    </submittedName>
</protein>
<comment type="caution">
    <text evidence="2">The sequence shown here is derived from an EMBL/GenBank/DDBJ whole genome shotgun (WGS) entry which is preliminary data.</text>
</comment>
<gene>
    <name evidence="2" type="ORF">V8G56_07205</name>
</gene>
<keyword evidence="3" id="KW-1185">Reference proteome</keyword>
<name>A0ABW7MNW7_9FLAO</name>
<organism evidence="2 3">
    <name type="scientific">Gaetbulibacter aquiaggeris</name>
    <dbReference type="NCBI Taxonomy" id="1735373"/>
    <lineage>
        <taxon>Bacteria</taxon>
        <taxon>Pseudomonadati</taxon>
        <taxon>Bacteroidota</taxon>
        <taxon>Flavobacteriia</taxon>
        <taxon>Flavobacteriales</taxon>
        <taxon>Flavobacteriaceae</taxon>
        <taxon>Gaetbulibacter</taxon>
    </lineage>
</organism>
<accession>A0ABW7MNW7</accession>